<keyword evidence="3" id="KW-1185">Reference proteome</keyword>
<comment type="caution">
    <text evidence="2">The sequence shown here is derived from an EMBL/GenBank/DDBJ whole genome shotgun (WGS) entry which is preliminary data.</text>
</comment>
<accession>A0A7V7TV39</accession>
<evidence type="ECO:0000313" key="2">
    <source>
        <dbReference type="EMBL" id="KAB0677165.1"/>
    </source>
</evidence>
<evidence type="ECO:0000313" key="3">
    <source>
        <dbReference type="Proteomes" id="UP000432089"/>
    </source>
</evidence>
<protein>
    <submittedName>
        <fullName evidence="2">Uncharacterized protein</fullName>
    </submittedName>
</protein>
<dbReference type="AlphaFoldDB" id="A0A7V7TV39"/>
<dbReference type="EMBL" id="VZDO01000018">
    <property type="protein sequence ID" value="KAB0677165.1"/>
    <property type="molecule type" value="Genomic_DNA"/>
</dbReference>
<feature type="region of interest" description="Disordered" evidence="1">
    <location>
        <begin position="1"/>
        <end position="62"/>
    </location>
</feature>
<feature type="compositionally biased region" description="Acidic residues" evidence="1">
    <location>
        <begin position="48"/>
        <end position="62"/>
    </location>
</feature>
<feature type="compositionally biased region" description="Basic and acidic residues" evidence="1">
    <location>
        <begin position="1"/>
        <end position="32"/>
    </location>
</feature>
<name>A0A7V7TV39_9HYPH</name>
<dbReference type="Proteomes" id="UP000432089">
    <property type="component" value="Unassembled WGS sequence"/>
</dbReference>
<evidence type="ECO:0000256" key="1">
    <source>
        <dbReference type="SAM" id="MobiDB-lite"/>
    </source>
</evidence>
<sequence>MPTNSDPRERANNGEPGPERSVPDGKEADFAEKGPAVVDDQAGLSEEEKLEDAVEDLSTEKD</sequence>
<gene>
    <name evidence="2" type="ORF">F6X38_18735</name>
</gene>
<reference evidence="2 3" key="1">
    <citation type="submission" date="2019-09" db="EMBL/GenBank/DDBJ databases">
        <title>YIM 132180 draft genome.</title>
        <authorList>
            <person name="Zhang K."/>
        </authorList>
    </citation>
    <scope>NUCLEOTIDE SEQUENCE [LARGE SCALE GENOMIC DNA]</scope>
    <source>
        <strain evidence="2 3">YIM 132180</strain>
    </source>
</reference>
<proteinExistence type="predicted"/>
<organism evidence="2 3">
    <name type="scientific">Plantimonas leprariae</name>
    <dbReference type="NCBI Taxonomy" id="2615207"/>
    <lineage>
        <taxon>Bacteria</taxon>
        <taxon>Pseudomonadati</taxon>
        <taxon>Pseudomonadota</taxon>
        <taxon>Alphaproteobacteria</taxon>
        <taxon>Hyphomicrobiales</taxon>
        <taxon>Aurantimonadaceae</taxon>
        <taxon>Plantimonas</taxon>
    </lineage>
</organism>
<dbReference type="RefSeq" id="WP_150972381.1">
    <property type="nucleotide sequence ID" value="NZ_VZDO01000018.1"/>
</dbReference>